<evidence type="ECO:0000259" key="3">
    <source>
        <dbReference type="PROSITE" id="PS50853"/>
    </source>
</evidence>
<dbReference type="InterPro" id="IPR036116">
    <property type="entry name" value="FN3_sf"/>
</dbReference>
<dbReference type="InterPro" id="IPR013783">
    <property type="entry name" value="Ig-like_fold"/>
</dbReference>
<dbReference type="CDD" id="cd00063">
    <property type="entry name" value="FN3"/>
    <property type="match status" value="1"/>
</dbReference>
<dbReference type="Gene3D" id="2.60.40.10">
    <property type="entry name" value="Immunoglobulins"/>
    <property type="match status" value="4"/>
</dbReference>
<dbReference type="STRING" id="395495.Lcho_2630"/>
<name>B1Y7E0_LEPCP</name>
<dbReference type="RefSeq" id="WP_012347651.1">
    <property type="nucleotide sequence ID" value="NC_010524.1"/>
</dbReference>
<organism evidence="4 5">
    <name type="scientific">Leptothrix cholodnii (strain ATCC 51168 / LMG 8142 / SP-6)</name>
    <name type="common">Leptothrix discophora (strain SP-6)</name>
    <dbReference type="NCBI Taxonomy" id="395495"/>
    <lineage>
        <taxon>Bacteria</taxon>
        <taxon>Pseudomonadati</taxon>
        <taxon>Pseudomonadota</taxon>
        <taxon>Betaproteobacteria</taxon>
        <taxon>Burkholderiales</taxon>
        <taxon>Sphaerotilaceae</taxon>
        <taxon>Leptothrix</taxon>
    </lineage>
</organism>
<dbReference type="InterPro" id="IPR050991">
    <property type="entry name" value="ECM_Regulatory_Proteins"/>
</dbReference>
<dbReference type="KEGG" id="lch:Lcho_2630"/>
<accession>B1Y7E0</accession>
<dbReference type="InterPro" id="IPR003961">
    <property type="entry name" value="FN3_dom"/>
</dbReference>
<feature type="domain" description="Fibronectin type-III" evidence="3">
    <location>
        <begin position="536"/>
        <end position="619"/>
    </location>
</feature>
<reference evidence="4 5" key="1">
    <citation type="submission" date="2008-03" db="EMBL/GenBank/DDBJ databases">
        <title>Complete sequence of Leptothrix cholodnii SP-6.</title>
        <authorList>
            <consortium name="US DOE Joint Genome Institute"/>
            <person name="Copeland A."/>
            <person name="Lucas S."/>
            <person name="Lapidus A."/>
            <person name="Glavina del Rio T."/>
            <person name="Dalin E."/>
            <person name="Tice H."/>
            <person name="Bruce D."/>
            <person name="Goodwin L."/>
            <person name="Pitluck S."/>
            <person name="Chertkov O."/>
            <person name="Brettin T."/>
            <person name="Detter J.C."/>
            <person name="Han C."/>
            <person name="Kuske C.R."/>
            <person name="Schmutz J."/>
            <person name="Larimer F."/>
            <person name="Land M."/>
            <person name="Hauser L."/>
            <person name="Kyrpides N."/>
            <person name="Lykidis A."/>
            <person name="Emerson D."/>
            <person name="Richardson P."/>
        </authorList>
    </citation>
    <scope>NUCLEOTIDE SEQUENCE [LARGE SCALE GENOMIC DNA]</scope>
    <source>
        <strain evidence="5">ATCC 51168 / LMG 8142 / SP-6</strain>
    </source>
</reference>
<dbReference type="EMBL" id="CP001013">
    <property type="protein sequence ID" value="ACB34895.1"/>
    <property type="molecule type" value="Genomic_DNA"/>
</dbReference>
<dbReference type="HOGENOM" id="CLU_343158_0_0_4"/>
<dbReference type="eggNOG" id="COG4733">
    <property type="taxonomic scope" value="Bacteria"/>
</dbReference>
<keyword evidence="2" id="KW-0732">Signal</keyword>
<evidence type="ECO:0000313" key="5">
    <source>
        <dbReference type="Proteomes" id="UP000001693"/>
    </source>
</evidence>
<dbReference type="SMART" id="SM00060">
    <property type="entry name" value="FN3"/>
    <property type="match status" value="4"/>
</dbReference>
<dbReference type="PROSITE" id="PS50853">
    <property type="entry name" value="FN3"/>
    <property type="match status" value="3"/>
</dbReference>
<evidence type="ECO:0000256" key="2">
    <source>
        <dbReference type="SAM" id="SignalP"/>
    </source>
</evidence>
<feature type="domain" description="Fibronectin type-III" evidence="3">
    <location>
        <begin position="624"/>
        <end position="721"/>
    </location>
</feature>
<feature type="chain" id="PRO_5002773089" evidence="2">
    <location>
        <begin position="24"/>
        <end position="825"/>
    </location>
</feature>
<dbReference type="Proteomes" id="UP000001693">
    <property type="component" value="Chromosome"/>
</dbReference>
<gene>
    <name evidence="4" type="ordered locus">Lcho_2630</name>
</gene>
<feature type="domain" description="Fibronectin type-III" evidence="3">
    <location>
        <begin position="727"/>
        <end position="825"/>
    </location>
</feature>
<evidence type="ECO:0000256" key="1">
    <source>
        <dbReference type="ARBA" id="ARBA00022737"/>
    </source>
</evidence>
<dbReference type="PANTHER" id="PTHR46708">
    <property type="entry name" value="TENASCIN"/>
    <property type="match status" value="1"/>
</dbReference>
<sequence length="825" mass="85325" precursor="true">MQRKLIVALVASALELYAASVSAQSMTCTQPFTTGPLNPVNGYAETVTDINGISLQICKDPAMCFFDPVVTGNLTSEQAGTGGESFWWLANATLANNSGLDAVLVMAAEATYNTEDPTPGEQLSFTRLRLRIDAPFTGVYTVEYPYGRESFNIELLDAGDEIREVFDISFTPNMLSNTPATGRVGPWLRWTGNDAPAGFIGDGNTPHAVTGSPCGQNYFRITAVDVDGTPLPIGGFDAQGQPINVVETDLFTVQGQLSDNKVQTPLASDRISYARTAGGTQVDAFAVSGAATGVEMRDFVTTTGVSSPVLAAPVALQKETNGSAFSKSQGLVNAPATLPAAMELHGSDATGTTDTTRLVRALTDSVVISQADYNPLTGKLLVLATSSDKVANPALTIEEFGVATGTELDVGGVPPATVTVLSAAGGKETVKVRVTVPQSVIAPNGVAASLLTPTSVQVSWTDRSDNETGFEVVRKVGAVTTVVGTPGAANAAGNELSFVDTTAPDDTLVSYSVRSVLGAEKAESAFSNEVLVPIAAPTLNSVSPVAGNTSTNLRLSWTGSAKAVSYNVYRDNALIRNVTGLTYDDIGLTPSTTYSYRVEAVGANSSTTSNSISGSTTAGSLLNAPTNLAVVAGVTAARPRVIWGDASQGETGYRVSRAAVNVTTLVAGTATVANLAANTTSFSSPALTAQTLYQFTVNAVNGAEAGAAASIYHYQGNLPVARTVRATVRSTGAVANRTPLGQVPVTWQAPATTTAGYANVLGYEVQYCVGASTTCTWTGLVTKTGVTNVNHTYTGLANTLHSFRVRSITAAGFGSAWSVVSATPR</sequence>
<feature type="signal peptide" evidence="2">
    <location>
        <begin position="1"/>
        <end position="23"/>
    </location>
</feature>
<protein>
    <submittedName>
        <fullName evidence="4">Fibronectin type III domain protein</fullName>
    </submittedName>
</protein>
<dbReference type="OrthoDB" id="9805159at2"/>
<evidence type="ECO:0000313" key="4">
    <source>
        <dbReference type="EMBL" id="ACB34895.1"/>
    </source>
</evidence>
<proteinExistence type="predicted"/>
<keyword evidence="5" id="KW-1185">Reference proteome</keyword>
<dbReference type="AlphaFoldDB" id="B1Y7E0"/>
<keyword evidence="1" id="KW-0677">Repeat</keyword>
<dbReference type="SUPFAM" id="SSF49265">
    <property type="entry name" value="Fibronectin type III"/>
    <property type="match status" value="2"/>
</dbReference>
<dbReference type="PANTHER" id="PTHR46708:SF2">
    <property type="entry name" value="FIBRONECTIN TYPE-III DOMAIN-CONTAINING PROTEIN"/>
    <property type="match status" value="1"/>
</dbReference>